<evidence type="ECO:0000256" key="4">
    <source>
        <dbReference type="ARBA" id="ARBA00022989"/>
    </source>
</evidence>
<sequence length="366" mass="39220">MPVYAVVTAPSYVPAGTSAGPTADNGDERVVRVLASGRQRLAARAVDSLAAFVLVMAGLSPVYVFGLLFDDASFPWMTWVGIPTAFLGVFSMVLVRVGGIARWGCTLGQRVAGIRVVRQEGGLQPPGWRRSFRRYALPRSSSSIPLITDPWEQTHDRRLGQCLHDRRARTVVVRAQAPPVPAESGGLAVLRSSGPGTAVSGDHVRRWERRERGRRIAIGSAVGTVAAAVLAAPVAVVLKPSGRPSTGDPAFEVNTFYDDDLHFENAFGGRSATYDRTAAKVLDDEEGCLAGAMNERARSVLRGAECEGRIEIAFKSTEGVPVSSHVLRFPDAASAHRAGRALHSRPYAQHHPLVVSAAVLVRMCGR</sequence>
<evidence type="ECO:0000259" key="7">
    <source>
        <dbReference type="Pfam" id="PF06271"/>
    </source>
</evidence>
<evidence type="ECO:0000313" key="9">
    <source>
        <dbReference type="Proteomes" id="UP000295431"/>
    </source>
</evidence>
<dbReference type="InterPro" id="IPR051791">
    <property type="entry name" value="Pra-immunoreactive"/>
</dbReference>
<feature type="domain" description="RDD" evidence="7">
    <location>
        <begin position="36"/>
        <end position="168"/>
    </location>
</feature>
<dbReference type="EMBL" id="SMJW01000123">
    <property type="protein sequence ID" value="TDC12590.1"/>
    <property type="molecule type" value="Genomic_DNA"/>
</dbReference>
<dbReference type="InterPro" id="IPR010432">
    <property type="entry name" value="RDD"/>
</dbReference>
<comment type="caution">
    <text evidence="8">The sequence shown here is derived from an EMBL/GenBank/DDBJ whole genome shotgun (WGS) entry which is preliminary data.</text>
</comment>
<keyword evidence="4 6" id="KW-1133">Transmembrane helix</keyword>
<keyword evidence="5 6" id="KW-0472">Membrane</keyword>
<evidence type="ECO:0000256" key="2">
    <source>
        <dbReference type="ARBA" id="ARBA00022475"/>
    </source>
</evidence>
<accession>A0A4R4NWR9</accession>
<feature type="transmembrane region" description="Helical" evidence="6">
    <location>
        <begin position="216"/>
        <end position="238"/>
    </location>
</feature>
<proteinExistence type="predicted"/>
<comment type="subcellular location">
    <subcellularLocation>
        <location evidence="1">Cell membrane</location>
        <topology evidence="1">Multi-pass membrane protein</topology>
    </subcellularLocation>
</comment>
<dbReference type="PANTHER" id="PTHR36115">
    <property type="entry name" value="PROLINE-RICH ANTIGEN HOMOLOG-RELATED"/>
    <property type="match status" value="1"/>
</dbReference>
<evidence type="ECO:0000256" key="3">
    <source>
        <dbReference type="ARBA" id="ARBA00022692"/>
    </source>
</evidence>
<keyword evidence="2" id="KW-1003">Cell membrane</keyword>
<dbReference type="OrthoDB" id="3461776at2"/>
<protein>
    <submittedName>
        <fullName evidence="8">RDD family protein</fullName>
    </submittedName>
</protein>
<evidence type="ECO:0000256" key="5">
    <source>
        <dbReference type="ARBA" id="ARBA00023136"/>
    </source>
</evidence>
<dbReference type="GO" id="GO:0005886">
    <property type="term" value="C:plasma membrane"/>
    <property type="evidence" value="ECO:0007669"/>
    <property type="project" value="UniProtKB-SubCell"/>
</dbReference>
<dbReference type="AlphaFoldDB" id="A0A4R4NWR9"/>
<evidence type="ECO:0000256" key="6">
    <source>
        <dbReference type="SAM" id="Phobius"/>
    </source>
</evidence>
<feature type="transmembrane region" description="Helical" evidence="6">
    <location>
        <begin position="74"/>
        <end position="95"/>
    </location>
</feature>
<dbReference type="Proteomes" id="UP000295431">
    <property type="component" value="Unassembled WGS sequence"/>
</dbReference>
<evidence type="ECO:0000313" key="8">
    <source>
        <dbReference type="EMBL" id="TDC12590.1"/>
    </source>
</evidence>
<dbReference type="Pfam" id="PF06271">
    <property type="entry name" value="RDD"/>
    <property type="match status" value="1"/>
</dbReference>
<keyword evidence="3 6" id="KW-0812">Transmembrane</keyword>
<evidence type="ECO:0000256" key="1">
    <source>
        <dbReference type="ARBA" id="ARBA00004651"/>
    </source>
</evidence>
<keyword evidence="9" id="KW-1185">Reference proteome</keyword>
<feature type="transmembrane region" description="Helical" evidence="6">
    <location>
        <begin position="48"/>
        <end position="68"/>
    </location>
</feature>
<organism evidence="8 9">
    <name type="scientific">Actinomadura bangladeshensis</name>
    <dbReference type="NCBI Taxonomy" id="453573"/>
    <lineage>
        <taxon>Bacteria</taxon>
        <taxon>Bacillati</taxon>
        <taxon>Actinomycetota</taxon>
        <taxon>Actinomycetes</taxon>
        <taxon>Streptosporangiales</taxon>
        <taxon>Thermomonosporaceae</taxon>
        <taxon>Actinomadura</taxon>
    </lineage>
</organism>
<name>A0A4R4NWR9_9ACTN</name>
<gene>
    <name evidence="8" type="ORF">E1284_23010</name>
</gene>
<reference evidence="8 9" key="1">
    <citation type="submission" date="2019-03" db="EMBL/GenBank/DDBJ databases">
        <title>Draft genome sequences of novel Actinobacteria.</title>
        <authorList>
            <person name="Sahin N."/>
            <person name="Ay H."/>
            <person name="Saygin H."/>
        </authorList>
    </citation>
    <scope>NUCLEOTIDE SEQUENCE [LARGE SCALE GENOMIC DNA]</scope>
    <source>
        <strain evidence="8 9">DSM 45347</strain>
    </source>
</reference>